<dbReference type="Proteomes" id="UP000555448">
    <property type="component" value="Unassembled WGS sequence"/>
</dbReference>
<dbReference type="AlphaFoldDB" id="A0A7W7NXL4"/>
<name>A0A7W7NXL4_9SPHN</name>
<proteinExistence type="predicted"/>
<dbReference type="PANTHER" id="PTHR12126:SF11">
    <property type="entry name" value="NADH DEHYDROGENASE [UBIQUINONE] 1 ALPHA SUBCOMPLEX SUBUNIT 9, MITOCHONDRIAL"/>
    <property type="match status" value="1"/>
</dbReference>
<dbReference type="PANTHER" id="PTHR12126">
    <property type="entry name" value="NADH-UBIQUINONE OXIDOREDUCTASE 39 KDA SUBUNIT-RELATED"/>
    <property type="match status" value="1"/>
</dbReference>
<comment type="caution">
    <text evidence="1">The sequence shown here is derived from an EMBL/GenBank/DDBJ whole genome shotgun (WGS) entry which is preliminary data.</text>
</comment>
<dbReference type="Gene3D" id="3.40.50.720">
    <property type="entry name" value="NAD(P)-binding Rossmann-like Domain"/>
    <property type="match status" value="1"/>
</dbReference>
<keyword evidence="2" id="KW-1185">Reference proteome</keyword>
<dbReference type="SUPFAM" id="SSF51735">
    <property type="entry name" value="NAD(P)-binding Rossmann-fold domains"/>
    <property type="match status" value="1"/>
</dbReference>
<dbReference type="RefSeq" id="WP_184245960.1">
    <property type="nucleotide sequence ID" value="NZ_JACHLR010000010.1"/>
</dbReference>
<organism evidence="1 2">
    <name type="scientific">Novosphingobium chloroacetimidivorans</name>
    <dbReference type="NCBI Taxonomy" id="1428314"/>
    <lineage>
        <taxon>Bacteria</taxon>
        <taxon>Pseudomonadati</taxon>
        <taxon>Pseudomonadota</taxon>
        <taxon>Alphaproteobacteria</taxon>
        <taxon>Sphingomonadales</taxon>
        <taxon>Sphingomonadaceae</taxon>
        <taxon>Novosphingobium</taxon>
    </lineage>
</organism>
<dbReference type="GO" id="GO:0044877">
    <property type="term" value="F:protein-containing complex binding"/>
    <property type="evidence" value="ECO:0007669"/>
    <property type="project" value="TreeGrafter"/>
</dbReference>
<reference evidence="1 2" key="1">
    <citation type="submission" date="2020-08" db="EMBL/GenBank/DDBJ databases">
        <title>Functional genomics of gut bacteria from endangered species of beetles.</title>
        <authorList>
            <person name="Carlos-Shanley C."/>
        </authorList>
    </citation>
    <scope>NUCLEOTIDE SEQUENCE [LARGE SCALE GENOMIC DNA]</scope>
    <source>
        <strain evidence="1 2">S00245</strain>
    </source>
</reference>
<dbReference type="EMBL" id="JACHLR010000010">
    <property type="protein sequence ID" value="MBB4859325.1"/>
    <property type="molecule type" value="Genomic_DNA"/>
</dbReference>
<evidence type="ECO:0000313" key="2">
    <source>
        <dbReference type="Proteomes" id="UP000555448"/>
    </source>
</evidence>
<gene>
    <name evidence="1" type="ORF">HNO88_002654</name>
</gene>
<sequence length="289" mass="30873">MATRLACRHPSVTCLTDGDDLYRPDWPFTWTDDCLMKITILGGTGLAGARVAAALRNRGIETIVASRSSGVDVLTGVGLSEALAGAQVALDLTDPRSRGELGVTLLDFHATAARRLGDAARTAGVGHVVILSAIGADRLVLSDFFLAKITQESLVRTCGIPFTIIRTATLFEQIYRIVDAETDAEGAIRVPPLELRPAAAADVGEIVAEAAVGTPLNDVFEVGGPETLDLATLMRGMLTANVDPRGVVVENDALFYGMQIGAERLFPRQPAVTTEIRFEDWLREFVARA</sequence>
<dbReference type="InterPro" id="IPR036291">
    <property type="entry name" value="NAD(P)-bd_dom_sf"/>
</dbReference>
<evidence type="ECO:0000313" key="1">
    <source>
        <dbReference type="EMBL" id="MBB4859325.1"/>
    </source>
</evidence>
<dbReference type="InterPro" id="IPR051207">
    <property type="entry name" value="ComplexI_NDUFA9_subunit"/>
</dbReference>
<accession>A0A7W7NXL4</accession>
<protein>
    <submittedName>
        <fullName evidence="1">Uncharacterized protein YbjT (DUF2867 family)</fullName>
    </submittedName>
</protein>